<accession>A0A1F5A6V1</accession>
<feature type="domain" description="DprA winged helix" evidence="3">
    <location>
        <begin position="307"/>
        <end position="359"/>
    </location>
</feature>
<dbReference type="SUPFAM" id="SSF47781">
    <property type="entry name" value="RuvA domain 2-like"/>
    <property type="match status" value="1"/>
</dbReference>
<dbReference type="Pfam" id="PF17782">
    <property type="entry name" value="WHD_DprA"/>
    <property type="match status" value="1"/>
</dbReference>
<dbReference type="InterPro" id="IPR057666">
    <property type="entry name" value="DrpA_SLOG"/>
</dbReference>
<gene>
    <name evidence="4" type="ORF">A2V47_02885</name>
</gene>
<sequence length="365" mass="40527">MKENSLKYWLSWNKISDIGPKRFYKLLEYFGSIDAAWQAKSGEISKVLNLSSNIATRIFEEKNNIIPEQELDLIHKNKVNVLTIEDILYPENLKTIHYPPPVLYFHGTIVESDKNSISIVGTRKATYYGKMVAEKLSKDLALAGLTIISGMARGIDTAAHKGALSVNGRTIAVLGCGVDHIYPPENRRLAQEIQESGAIISEFPLSTLPERQNFPRRNRIISGLSLGTVVVEAAEKSGALITADFALEQGREVFAIPGNINSPLSNGAHNLIKQGAKLVDNCQDILEEIHIALPQKTAENEMVKENTSLTEEEKTIYQIITKEPIQIDEIIGVSKLSAGKVSEVLLNLELKDLIREIEGKRFLKL</sequence>
<dbReference type="Pfam" id="PF02481">
    <property type="entry name" value="DNA_processg_A"/>
    <property type="match status" value="1"/>
</dbReference>
<dbReference type="InterPro" id="IPR041614">
    <property type="entry name" value="DprA_WH"/>
</dbReference>
<dbReference type="InterPro" id="IPR036388">
    <property type="entry name" value="WH-like_DNA-bd_sf"/>
</dbReference>
<evidence type="ECO:0000259" key="3">
    <source>
        <dbReference type="Pfam" id="PF17782"/>
    </source>
</evidence>
<protein>
    <submittedName>
        <fullName evidence="4">DNA protecting protein DprA</fullName>
    </submittedName>
</protein>
<dbReference type="PANTHER" id="PTHR43022:SF1">
    <property type="entry name" value="PROTEIN SMF"/>
    <property type="match status" value="1"/>
</dbReference>
<dbReference type="InterPro" id="IPR010994">
    <property type="entry name" value="RuvA_2-like"/>
</dbReference>
<comment type="similarity">
    <text evidence="1">Belongs to the DprA/Smf family.</text>
</comment>
<feature type="domain" description="Smf/DprA SLOG" evidence="2">
    <location>
        <begin position="81"/>
        <end position="289"/>
    </location>
</feature>
<dbReference type="Gene3D" id="3.40.50.450">
    <property type="match status" value="1"/>
</dbReference>
<dbReference type="AlphaFoldDB" id="A0A1F5A6V1"/>
<dbReference type="STRING" id="1797291.A2V47_02885"/>
<dbReference type="InterPro" id="IPR003488">
    <property type="entry name" value="DprA"/>
</dbReference>
<dbReference type="Proteomes" id="UP000177701">
    <property type="component" value="Unassembled WGS sequence"/>
</dbReference>
<dbReference type="EMBL" id="MEYH01000089">
    <property type="protein sequence ID" value="OGD14271.1"/>
    <property type="molecule type" value="Genomic_DNA"/>
</dbReference>
<evidence type="ECO:0000313" key="5">
    <source>
        <dbReference type="Proteomes" id="UP000177701"/>
    </source>
</evidence>
<dbReference type="NCBIfam" id="TIGR00732">
    <property type="entry name" value="dprA"/>
    <property type="match status" value="1"/>
</dbReference>
<dbReference type="PANTHER" id="PTHR43022">
    <property type="entry name" value="PROTEIN SMF"/>
    <property type="match status" value="1"/>
</dbReference>
<name>A0A1F5A6V1_9BACT</name>
<proteinExistence type="inferred from homology"/>
<evidence type="ECO:0000256" key="1">
    <source>
        <dbReference type="ARBA" id="ARBA00006525"/>
    </source>
</evidence>
<dbReference type="SUPFAM" id="SSF102405">
    <property type="entry name" value="MCP/YpsA-like"/>
    <property type="match status" value="1"/>
</dbReference>
<dbReference type="Gene3D" id="1.10.10.10">
    <property type="entry name" value="Winged helix-like DNA-binding domain superfamily/Winged helix DNA-binding domain"/>
    <property type="match status" value="1"/>
</dbReference>
<evidence type="ECO:0000259" key="2">
    <source>
        <dbReference type="Pfam" id="PF02481"/>
    </source>
</evidence>
<evidence type="ECO:0000313" key="4">
    <source>
        <dbReference type="EMBL" id="OGD14271.1"/>
    </source>
</evidence>
<dbReference type="GO" id="GO:0009294">
    <property type="term" value="P:DNA-mediated transformation"/>
    <property type="evidence" value="ECO:0007669"/>
    <property type="project" value="InterPro"/>
</dbReference>
<organism evidence="4 5">
    <name type="scientific">Candidatus Sediminicultor quintus</name>
    <dbReference type="NCBI Taxonomy" id="1797291"/>
    <lineage>
        <taxon>Bacteria</taxon>
        <taxon>Pseudomonadati</taxon>
        <taxon>Atribacterota</taxon>
        <taxon>Candidatus Phoenicimicrobiia</taxon>
        <taxon>Candidatus Pheonicimicrobiales</taxon>
        <taxon>Candidatus Phoenicimicrobiaceae</taxon>
        <taxon>Candidatus Sediminicultor</taxon>
    </lineage>
</organism>
<comment type="caution">
    <text evidence="4">The sequence shown here is derived from an EMBL/GenBank/DDBJ whole genome shotgun (WGS) entry which is preliminary data.</text>
</comment>
<reference evidence="4 5" key="1">
    <citation type="journal article" date="2016" name="Nat. Commun.">
        <title>Thousands of microbial genomes shed light on interconnected biogeochemical processes in an aquifer system.</title>
        <authorList>
            <person name="Anantharaman K."/>
            <person name="Brown C.T."/>
            <person name="Hug L.A."/>
            <person name="Sharon I."/>
            <person name="Castelle C.J."/>
            <person name="Probst A.J."/>
            <person name="Thomas B.C."/>
            <person name="Singh A."/>
            <person name="Wilkins M.J."/>
            <person name="Karaoz U."/>
            <person name="Brodie E.L."/>
            <person name="Williams K.H."/>
            <person name="Hubbard S.S."/>
            <person name="Banfield J.F."/>
        </authorList>
    </citation>
    <scope>NUCLEOTIDE SEQUENCE [LARGE SCALE GENOMIC DNA]</scope>
</reference>